<feature type="transmembrane region" description="Helical" evidence="5">
    <location>
        <begin position="153"/>
        <end position="175"/>
    </location>
</feature>
<evidence type="ECO:0000256" key="5">
    <source>
        <dbReference type="SAM" id="Phobius"/>
    </source>
</evidence>
<accession>A0A8J3FKH4</accession>
<dbReference type="GO" id="GO:0016020">
    <property type="term" value="C:membrane"/>
    <property type="evidence" value="ECO:0007669"/>
    <property type="project" value="UniProtKB-SubCell"/>
</dbReference>
<protein>
    <recommendedName>
        <fullName evidence="6">Methylamine utilisation protein MauE domain-containing protein</fullName>
    </recommendedName>
</protein>
<evidence type="ECO:0000259" key="6">
    <source>
        <dbReference type="Pfam" id="PF07291"/>
    </source>
</evidence>
<keyword evidence="8" id="KW-1185">Reference proteome</keyword>
<dbReference type="InterPro" id="IPR009908">
    <property type="entry name" value="Methylamine_util_MauE"/>
</dbReference>
<reference evidence="7" key="1">
    <citation type="journal article" date="2014" name="Int. J. Syst. Evol. Microbiol.">
        <title>Complete genome sequence of Corynebacterium casei LMG S-19264T (=DSM 44701T), isolated from a smear-ripened cheese.</title>
        <authorList>
            <consortium name="US DOE Joint Genome Institute (JGI-PGF)"/>
            <person name="Walter F."/>
            <person name="Albersmeier A."/>
            <person name="Kalinowski J."/>
            <person name="Ruckert C."/>
        </authorList>
    </citation>
    <scope>NUCLEOTIDE SEQUENCE</scope>
    <source>
        <strain evidence="7">JCM 3091</strain>
    </source>
</reference>
<feature type="transmembrane region" description="Helical" evidence="5">
    <location>
        <begin position="120"/>
        <end position="141"/>
    </location>
</feature>
<comment type="subcellular location">
    <subcellularLocation>
        <location evidence="1">Membrane</location>
        <topology evidence="1">Multi-pass membrane protein</topology>
    </subcellularLocation>
</comment>
<dbReference type="EMBL" id="BMQC01000017">
    <property type="protein sequence ID" value="GGK40286.1"/>
    <property type="molecule type" value="Genomic_DNA"/>
</dbReference>
<keyword evidence="4 5" id="KW-0472">Membrane</keyword>
<gene>
    <name evidence="7" type="ORF">GCM10010124_36270</name>
</gene>
<reference evidence="7" key="2">
    <citation type="submission" date="2020-09" db="EMBL/GenBank/DDBJ databases">
        <authorList>
            <person name="Sun Q."/>
            <person name="Ohkuma M."/>
        </authorList>
    </citation>
    <scope>NUCLEOTIDE SEQUENCE</scope>
    <source>
        <strain evidence="7">JCM 3091</strain>
    </source>
</reference>
<evidence type="ECO:0000313" key="8">
    <source>
        <dbReference type="Proteomes" id="UP000662200"/>
    </source>
</evidence>
<dbReference type="Pfam" id="PF07291">
    <property type="entry name" value="MauE"/>
    <property type="match status" value="1"/>
</dbReference>
<comment type="caution">
    <text evidence="7">The sequence shown here is derived from an EMBL/GenBank/DDBJ whole genome shotgun (WGS) entry which is preliminary data.</text>
</comment>
<feature type="transmembrane region" description="Helical" evidence="5">
    <location>
        <begin position="47"/>
        <end position="70"/>
    </location>
</feature>
<dbReference type="AlphaFoldDB" id="A0A8J3FKH4"/>
<evidence type="ECO:0000313" key="7">
    <source>
        <dbReference type="EMBL" id="GGK40286.1"/>
    </source>
</evidence>
<keyword evidence="2 5" id="KW-0812">Transmembrane</keyword>
<proteinExistence type="predicted"/>
<feature type="domain" description="Methylamine utilisation protein MauE" evidence="6">
    <location>
        <begin position="8"/>
        <end position="134"/>
    </location>
</feature>
<keyword evidence="3 5" id="KW-1133">Transmembrane helix</keyword>
<dbReference type="GO" id="GO:0030416">
    <property type="term" value="P:methylamine metabolic process"/>
    <property type="evidence" value="ECO:0007669"/>
    <property type="project" value="InterPro"/>
</dbReference>
<feature type="transmembrane region" description="Helical" evidence="5">
    <location>
        <begin position="6"/>
        <end position="27"/>
    </location>
</feature>
<evidence type="ECO:0000256" key="3">
    <source>
        <dbReference type="ARBA" id="ARBA00022989"/>
    </source>
</evidence>
<sequence length="191" mass="18646">MITWGHAVAAVALSGALLLVAAGIGHLRHPRVFRAGLDVQALLPRRLRGPVAALVGPAEVAVGAAALLAWGAAPGLLGWPLAALALCYTAYTGYTWALLRWRPAAPCGCFGGGAPVTGFVVGRAGVLAAAAWVAAGGAAVLPSAAAGPAAVRALAMAAAAVLAAAVWLVPLLTGAPPPADRAGRPAGRPGS</sequence>
<dbReference type="Proteomes" id="UP000662200">
    <property type="component" value="Unassembled WGS sequence"/>
</dbReference>
<dbReference type="UniPathway" id="UPA00895"/>
<dbReference type="RefSeq" id="WP_189115560.1">
    <property type="nucleotide sequence ID" value="NZ_BMQC01000017.1"/>
</dbReference>
<organism evidence="7 8">
    <name type="scientific">Pilimelia terevasa</name>
    <dbReference type="NCBI Taxonomy" id="53372"/>
    <lineage>
        <taxon>Bacteria</taxon>
        <taxon>Bacillati</taxon>
        <taxon>Actinomycetota</taxon>
        <taxon>Actinomycetes</taxon>
        <taxon>Micromonosporales</taxon>
        <taxon>Micromonosporaceae</taxon>
        <taxon>Pilimelia</taxon>
    </lineage>
</organism>
<evidence type="ECO:0000256" key="4">
    <source>
        <dbReference type="ARBA" id="ARBA00023136"/>
    </source>
</evidence>
<evidence type="ECO:0000256" key="2">
    <source>
        <dbReference type="ARBA" id="ARBA00022692"/>
    </source>
</evidence>
<feature type="transmembrane region" description="Helical" evidence="5">
    <location>
        <begin position="76"/>
        <end position="99"/>
    </location>
</feature>
<name>A0A8J3FKH4_9ACTN</name>
<evidence type="ECO:0000256" key="1">
    <source>
        <dbReference type="ARBA" id="ARBA00004141"/>
    </source>
</evidence>